<keyword evidence="2" id="KW-1185">Reference proteome</keyword>
<sequence length="161" mass="17640">MMYLCGAVDAAAITVSATAKHQDRFAAEAHAALNRLMHEAVHQADQPDVSEATPEPEGCQYSAQGRELRVCLGFWPEQWPGSGMLDFGECNRAGHERAPVRRRSATVTFRYNPLDGDTSQHKTQSARACTEVQACLNRKLRGSRAVPDGERGGDLQADLCR</sequence>
<protein>
    <submittedName>
        <fullName evidence="1">Uncharacterized protein</fullName>
    </submittedName>
</protein>
<evidence type="ECO:0000313" key="2">
    <source>
        <dbReference type="Proteomes" id="UP001596058"/>
    </source>
</evidence>
<feature type="non-terminal residue" evidence="1">
    <location>
        <position position="161"/>
    </location>
</feature>
<reference evidence="2" key="1">
    <citation type="journal article" date="2019" name="Int. J. Syst. Evol. Microbiol.">
        <title>The Global Catalogue of Microorganisms (GCM) 10K type strain sequencing project: providing services to taxonomists for standard genome sequencing and annotation.</title>
        <authorList>
            <consortium name="The Broad Institute Genomics Platform"/>
            <consortium name="The Broad Institute Genome Sequencing Center for Infectious Disease"/>
            <person name="Wu L."/>
            <person name="Ma J."/>
        </authorList>
    </citation>
    <scope>NUCLEOTIDE SEQUENCE [LARGE SCALE GENOMIC DNA]</scope>
    <source>
        <strain evidence="2">CCUG 53903</strain>
    </source>
</reference>
<proteinExistence type="predicted"/>
<evidence type="ECO:0000313" key="1">
    <source>
        <dbReference type="EMBL" id="MFC5823276.1"/>
    </source>
</evidence>
<dbReference type="EMBL" id="JBHSPA010000007">
    <property type="protein sequence ID" value="MFC5823276.1"/>
    <property type="molecule type" value="Genomic_DNA"/>
</dbReference>
<name>A0ABW1CC96_9ACTN</name>
<dbReference type="RefSeq" id="WP_379512814.1">
    <property type="nucleotide sequence ID" value="NZ_JBHSPA010000007.1"/>
</dbReference>
<accession>A0ABW1CC96</accession>
<comment type="caution">
    <text evidence="1">The sequence shown here is derived from an EMBL/GenBank/DDBJ whole genome shotgun (WGS) entry which is preliminary data.</text>
</comment>
<gene>
    <name evidence="1" type="ORF">ACFPZ3_05370</name>
</gene>
<organism evidence="1 2">
    <name type="scientific">Nonomuraea insulae</name>
    <dbReference type="NCBI Taxonomy" id="1616787"/>
    <lineage>
        <taxon>Bacteria</taxon>
        <taxon>Bacillati</taxon>
        <taxon>Actinomycetota</taxon>
        <taxon>Actinomycetes</taxon>
        <taxon>Streptosporangiales</taxon>
        <taxon>Streptosporangiaceae</taxon>
        <taxon>Nonomuraea</taxon>
    </lineage>
</organism>
<dbReference type="Proteomes" id="UP001596058">
    <property type="component" value="Unassembled WGS sequence"/>
</dbReference>